<dbReference type="Pfam" id="PF13727">
    <property type="entry name" value="CoA_binding_3"/>
    <property type="match status" value="1"/>
</dbReference>
<evidence type="ECO:0000313" key="5">
    <source>
        <dbReference type="Proteomes" id="UP001501285"/>
    </source>
</evidence>
<comment type="caution">
    <text evidence="4">The sequence shown here is derived from an EMBL/GenBank/DDBJ whole genome shotgun (WGS) entry which is preliminary data.</text>
</comment>
<feature type="domain" description="Polysaccharide biosynthesis protein CapD-like" evidence="3">
    <location>
        <begin position="286"/>
        <end position="560"/>
    </location>
</feature>
<keyword evidence="2" id="KW-1133">Transmembrane helix</keyword>
<dbReference type="EMBL" id="BAAANB010000001">
    <property type="protein sequence ID" value="GAA2021935.1"/>
    <property type="molecule type" value="Genomic_DNA"/>
</dbReference>
<dbReference type="PANTHER" id="PTHR43318:SF1">
    <property type="entry name" value="POLYSACCHARIDE BIOSYNTHESIS PROTEIN EPSC-RELATED"/>
    <property type="match status" value="1"/>
</dbReference>
<accession>A0ABN2TUS7</accession>
<keyword evidence="2" id="KW-0812">Transmembrane</keyword>
<feature type="transmembrane region" description="Helical" evidence="2">
    <location>
        <begin position="12"/>
        <end position="35"/>
    </location>
</feature>
<keyword evidence="5" id="KW-1185">Reference proteome</keyword>
<gene>
    <name evidence="4" type="ORF">GCM10009740_08460</name>
</gene>
<sequence length="607" mass="65403">MTAQARKARWTRLGWAAVDAVIWVAMLFGAVWIRLDFTVDESFLRGTAYFGVAAMVAQLLVGYIVGPYSISHQLASFEEIVELTTTTAVVGAGLFLWGLIATPAILPRGVPLTAAALALASMFALRFVVRTVRSHRAMQAAAERRAIILGAGEAGRRLLRSMKYDGAGSFVPVALLDDDPSKQRLRLEGLRVRGTRSAIGKVAERFEADTLVVAMPNAEAATLRDIASRAADAGLEVVTLPPLKEIIGGRPTPNDLRDLDVADLLGRRPVDLDTTAIAEQISGRRILVTGAGGSIGSELCRQIARFGPSRLFMLDRDESGLQATEMSLKGNGLLESDDLILADIRDPKALAEAFTRARPEVVFHAAALKHLPLLEAHPLEAWKSNVIGTLNVLTAAEAVGVSTFVNISTDKAANPTCVLGYSKRLAERLTADFARRAQGRYVSVRFGNVLGSRGSVVHAFTAQIEMGGPITVTHPEVRRYFMLIPEACQLVLEAASIGTDGEVMVLEMGEQVKILEVAETLIRMSGRRDIDIVYTGLRPGEKLGEELFSKDEGRRSTEHPLVDSVDVPALNTGSVAAMRFGSQDHAGAYMRERAADEVRLDAGMAAS</sequence>
<feature type="transmembrane region" description="Helical" evidence="2">
    <location>
        <begin position="47"/>
        <end position="68"/>
    </location>
</feature>
<dbReference type="Pfam" id="PF02719">
    <property type="entry name" value="Polysacc_synt_2"/>
    <property type="match status" value="1"/>
</dbReference>
<protein>
    <submittedName>
        <fullName evidence="4">Nucleoside-diphosphate sugar epimerase/dehydratase</fullName>
    </submittedName>
</protein>
<comment type="similarity">
    <text evidence="1">Belongs to the polysaccharide synthase family.</text>
</comment>
<feature type="transmembrane region" description="Helical" evidence="2">
    <location>
        <begin position="80"/>
        <end position="100"/>
    </location>
</feature>
<dbReference type="Proteomes" id="UP001501285">
    <property type="component" value="Unassembled WGS sequence"/>
</dbReference>
<dbReference type="PANTHER" id="PTHR43318">
    <property type="entry name" value="UDP-N-ACETYLGLUCOSAMINE 4,6-DEHYDRATASE"/>
    <property type="match status" value="1"/>
</dbReference>
<feature type="transmembrane region" description="Helical" evidence="2">
    <location>
        <begin position="112"/>
        <end position="129"/>
    </location>
</feature>
<evidence type="ECO:0000256" key="2">
    <source>
        <dbReference type="SAM" id="Phobius"/>
    </source>
</evidence>
<proteinExistence type="inferred from homology"/>
<dbReference type="InterPro" id="IPR003869">
    <property type="entry name" value="Polysac_CapD-like"/>
</dbReference>
<dbReference type="InterPro" id="IPR036291">
    <property type="entry name" value="NAD(P)-bd_dom_sf"/>
</dbReference>
<dbReference type="InterPro" id="IPR051203">
    <property type="entry name" value="Polysaccharide_Synthase-Rel"/>
</dbReference>
<evidence type="ECO:0000313" key="4">
    <source>
        <dbReference type="EMBL" id="GAA2021935.1"/>
    </source>
</evidence>
<organism evidence="4 5">
    <name type="scientific">Terrabacter terrae</name>
    <dbReference type="NCBI Taxonomy" id="318434"/>
    <lineage>
        <taxon>Bacteria</taxon>
        <taxon>Bacillati</taxon>
        <taxon>Actinomycetota</taxon>
        <taxon>Actinomycetes</taxon>
        <taxon>Micrococcales</taxon>
        <taxon>Intrasporangiaceae</taxon>
        <taxon>Terrabacter</taxon>
    </lineage>
</organism>
<dbReference type="SUPFAM" id="SSF51735">
    <property type="entry name" value="NAD(P)-binding Rossmann-fold domains"/>
    <property type="match status" value="2"/>
</dbReference>
<evidence type="ECO:0000259" key="3">
    <source>
        <dbReference type="Pfam" id="PF02719"/>
    </source>
</evidence>
<name>A0ABN2TUS7_9MICO</name>
<evidence type="ECO:0000256" key="1">
    <source>
        <dbReference type="ARBA" id="ARBA00007430"/>
    </source>
</evidence>
<dbReference type="Gene3D" id="3.40.50.720">
    <property type="entry name" value="NAD(P)-binding Rossmann-like Domain"/>
    <property type="match status" value="2"/>
</dbReference>
<dbReference type="CDD" id="cd05237">
    <property type="entry name" value="UDP_invert_4-6DH_SDR_e"/>
    <property type="match status" value="1"/>
</dbReference>
<keyword evidence="2" id="KW-0472">Membrane</keyword>
<reference evidence="4 5" key="1">
    <citation type="journal article" date="2019" name="Int. J. Syst. Evol. Microbiol.">
        <title>The Global Catalogue of Microorganisms (GCM) 10K type strain sequencing project: providing services to taxonomists for standard genome sequencing and annotation.</title>
        <authorList>
            <consortium name="The Broad Institute Genomics Platform"/>
            <consortium name="The Broad Institute Genome Sequencing Center for Infectious Disease"/>
            <person name="Wu L."/>
            <person name="Ma J."/>
        </authorList>
    </citation>
    <scope>NUCLEOTIDE SEQUENCE [LARGE SCALE GENOMIC DNA]</scope>
    <source>
        <strain evidence="4 5">JCM 14283</strain>
    </source>
</reference>